<evidence type="ECO:0000256" key="1">
    <source>
        <dbReference type="SAM" id="Phobius"/>
    </source>
</evidence>
<keyword evidence="1" id="KW-1133">Transmembrane helix</keyword>
<evidence type="ECO:0008006" key="4">
    <source>
        <dbReference type="Google" id="ProtNLM"/>
    </source>
</evidence>
<feature type="transmembrane region" description="Helical" evidence="1">
    <location>
        <begin position="48"/>
        <end position="65"/>
    </location>
</feature>
<dbReference type="OrthoDB" id="5405781at2759"/>
<keyword evidence="1" id="KW-0472">Membrane</keyword>
<proteinExistence type="predicted"/>
<feature type="transmembrane region" description="Helical" evidence="1">
    <location>
        <begin position="171"/>
        <end position="195"/>
    </location>
</feature>
<dbReference type="eggNOG" id="ENOG502QVJG">
    <property type="taxonomic scope" value="Eukaryota"/>
</dbReference>
<keyword evidence="1" id="KW-0812">Transmembrane</keyword>
<evidence type="ECO:0000313" key="3">
    <source>
        <dbReference type="Proteomes" id="UP000002624"/>
    </source>
</evidence>
<gene>
    <name evidence="2" type="ORF">HCDG_05480</name>
</gene>
<organism evidence="2 3">
    <name type="scientific">Ajellomyces capsulatus (strain H143)</name>
    <name type="common">Darling's disease fungus</name>
    <name type="synonym">Histoplasma capsulatum</name>
    <dbReference type="NCBI Taxonomy" id="544712"/>
    <lineage>
        <taxon>Eukaryota</taxon>
        <taxon>Fungi</taxon>
        <taxon>Dikarya</taxon>
        <taxon>Ascomycota</taxon>
        <taxon>Pezizomycotina</taxon>
        <taxon>Eurotiomycetes</taxon>
        <taxon>Eurotiomycetidae</taxon>
        <taxon>Onygenales</taxon>
        <taxon>Ajellomycetaceae</taxon>
        <taxon>Histoplasma</taxon>
    </lineage>
</organism>
<dbReference type="EMBL" id="GG692427">
    <property type="protein sequence ID" value="EER40083.1"/>
    <property type="molecule type" value="Genomic_DNA"/>
</dbReference>
<dbReference type="AlphaFoldDB" id="C6HGZ9"/>
<accession>C6HGZ9</accession>
<feature type="transmembrane region" description="Helical" evidence="1">
    <location>
        <begin position="91"/>
        <end position="109"/>
    </location>
</feature>
<evidence type="ECO:0000313" key="2">
    <source>
        <dbReference type="EMBL" id="EER40083.1"/>
    </source>
</evidence>
<dbReference type="OMA" id="LETHVFE"/>
<name>C6HGZ9_AJECH</name>
<sequence>MFMYFWQHPGRDTETFGQQFFVGMFLSDLANDQSFQIYVSTLTSSRRIFSVTIAILGLFLASFPGEQPEYADWSQFLLQIGQTIFPSGVNLGKRFSALGLDLIVFAIFLSPTTKSILSKRLFLFLGRNSFAVYLCHGTLLRVVLTWMIYGISGQPWEPTKNKDGEVVPPPWLPRGGPVVFAIAIPIWICIVYFVAHLWTTYVDAFCARLTHRLEAHVFEPNEKEHGRLPR</sequence>
<feature type="transmembrane region" description="Helical" evidence="1">
    <location>
        <begin position="130"/>
        <end position="151"/>
    </location>
</feature>
<dbReference type="VEuPathDB" id="FungiDB:HCDG_05480"/>
<reference evidence="3" key="1">
    <citation type="submission" date="2009-05" db="EMBL/GenBank/DDBJ databases">
        <title>The genome sequence of Ajellomyces capsulatus strain H143.</title>
        <authorList>
            <person name="Champion M."/>
            <person name="Cuomo C.A."/>
            <person name="Ma L.-J."/>
            <person name="Henn M.R."/>
            <person name="Sil A."/>
            <person name="Goldman B."/>
            <person name="Young S.K."/>
            <person name="Kodira C.D."/>
            <person name="Zeng Q."/>
            <person name="Koehrsen M."/>
            <person name="Alvarado L."/>
            <person name="Berlin A.M."/>
            <person name="Borenstein D."/>
            <person name="Chen Z."/>
            <person name="Engels R."/>
            <person name="Freedman E."/>
            <person name="Gellesch M."/>
            <person name="Goldberg J."/>
            <person name="Griggs A."/>
            <person name="Gujja S."/>
            <person name="Heiman D.I."/>
            <person name="Hepburn T.A."/>
            <person name="Howarth C."/>
            <person name="Jen D."/>
            <person name="Larson L."/>
            <person name="Lewis B."/>
            <person name="Mehta T."/>
            <person name="Park D."/>
            <person name="Pearson M."/>
            <person name="Roberts A."/>
            <person name="Saif S."/>
            <person name="Shea T.D."/>
            <person name="Shenoy N."/>
            <person name="Sisk P."/>
            <person name="Stolte C."/>
            <person name="Sykes S."/>
            <person name="Walk T."/>
            <person name="White J."/>
            <person name="Yandava C."/>
            <person name="Klein B."/>
            <person name="McEwen J.G."/>
            <person name="Puccia R."/>
            <person name="Goldman G.H."/>
            <person name="Felipe M.S."/>
            <person name="Nino-Vega G."/>
            <person name="San-Blas G."/>
            <person name="Taylor J.W."/>
            <person name="Mendoza L."/>
            <person name="Galagan J.E."/>
            <person name="Nusbaum C."/>
            <person name="Birren B.W."/>
        </authorList>
    </citation>
    <scope>NUCLEOTIDE SEQUENCE [LARGE SCALE GENOMIC DNA]</scope>
    <source>
        <strain evidence="3">H143</strain>
    </source>
</reference>
<dbReference type="HOGENOM" id="CLU_1204488_0_0_1"/>
<protein>
    <recommendedName>
        <fullName evidence="4">Acyltransferase 3 domain-containing protein</fullName>
    </recommendedName>
</protein>
<dbReference type="STRING" id="544712.C6HGZ9"/>
<dbReference type="Proteomes" id="UP000002624">
    <property type="component" value="Unassembled WGS sequence"/>
</dbReference>